<proteinExistence type="predicted"/>
<evidence type="ECO:0000313" key="4">
    <source>
        <dbReference type="Proteomes" id="UP000823616"/>
    </source>
</evidence>
<dbReference type="SUPFAM" id="SSF52172">
    <property type="entry name" value="CheY-like"/>
    <property type="match status" value="1"/>
</dbReference>
<dbReference type="InterPro" id="IPR005561">
    <property type="entry name" value="ANTAR"/>
</dbReference>
<feature type="coiled-coil region" evidence="1">
    <location>
        <begin position="111"/>
        <end position="138"/>
    </location>
</feature>
<accession>A0A9D9EML8</accession>
<organism evidence="3 4">
    <name type="scientific">Candidatus Avitreponema avistercoris</name>
    <dbReference type="NCBI Taxonomy" id="2840705"/>
    <lineage>
        <taxon>Bacteria</taxon>
        <taxon>Pseudomonadati</taxon>
        <taxon>Spirochaetota</taxon>
        <taxon>Spirochaetia</taxon>
        <taxon>Spirochaetales</taxon>
        <taxon>Candidatus Avitreponema</taxon>
    </lineage>
</organism>
<dbReference type="Gene3D" id="1.10.10.10">
    <property type="entry name" value="Winged helix-like DNA-binding domain superfamily/Winged helix DNA-binding domain"/>
    <property type="match status" value="1"/>
</dbReference>
<evidence type="ECO:0000256" key="1">
    <source>
        <dbReference type="SAM" id="Coils"/>
    </source>
</evidence>
<gene>
    <name evidence="3" type="ORF">IAA96_01385</name>
</gene>
<dbReference type="PROSITE" id="PS50921">
    <property type="entry name" value="ANTAR"/>
    <property type="match status" value="1"/>
</dbReference>
<dbReference type="InterPro" id="IPR036388">
    <property type="entry name" value="WH-like_DNA-bd_sf"/>
</dbReference>
<dbReference type="Proteomes" id="UP000823616">
    <property type="component" value="Unassembled WGS sequence"/>
</dbReference>
<dbReference type="Pfam" id="PF03861">
    <property type="entry name" value="ANTAR"/>
    <property type="match status" value="1"/>
</dbReference>
<dbReference type="AlphaFoldDB" id="A0A9D9EML8"/>
<protein>
    <submittedName>
        <fullName evidence="3">ANTAR domain-containing protein</fullName>
    </submittedName>
</protein>
<dbReference type="SMART" id="SM01012">
    <property type="entry name" value="ANTAR"/>
    <property type="match status" value="1"/>
</dbReference>
<dbReference type="InterPro" id="IPR011006">
    <property type="entry name" value="CheY-like_superfamily"/>
</dbReference>
<comment type="caution">
    <text evidence="3">The sequence shown here is derived from an EMBL/GenBank/DDBJ whole genome shotgun (WGS) entry which is preliminary data.</text>
</comment>
<reference evidence="3" key="2">
    <citation type="journal article" date="2021" name="PeerJ">
        <title>Extensive microbial diversity within the chicken gut microbiome revealed by metagenomics and culture.</title>
        <authorList>
            <person name="Gilroy R."/>
            <person name="Ravi A."/>
            <person name="Getino M."/>
            <person name="Pursley I."/>
            <person name="Horton D.L."/>
            <person name="Alikhan N.F."/>
            <person name="Baker D."/>
            <person name="Gharbi K."/>
            <person name="Hall N."/>
            <person name="Watson M."/>
            <person name="Adriaenssens E.M."/>
            <person name="Foster-Nyarko E."/>
            <person name="Jarju S."/>
            <person name="Secka A."/>
            <person name="Antonio M."/>
            <person name="Oren A."/>
            <person name="Chaudhuri R.R."/>
            <person name="La Ragione R."/>
            <person name="Hildebrand F."/>
            <person name="Pallen M.J."/>
        </authorList>
    </citation>
    <scope>NUCLEOTIDE SEQUENCE</scope>
    <source>
        <strain evidence="3">B3-4054</strain>
    </source>
</reference>
<keyword evidence="1" id="KW-0175">Coiled coil</keyword>
<evidence type="ECO:0000259" key="2">
    <source>
        <dbReference type="PROSITE" id="PS50921"/>
    </source>
</evidence>
<reference evidence="3" key="1">
    <citation type="submission" date="2020-10" db="EMBL/GenBank/DDBJ databases">
        <authorList>
            <person name="Gilroy R."/>
        </authorList>
    </citation>
    <scope>NUCLEOTIDE SEQUENCE</scope>
    <source>
        <strain evidence="3">B3-4054</strain>
    </source>
</reference>
<sequence>METVLVAAGRVRYGEIQKIFFPGGYRFVRVESEREARMQILDLPLSFVIVDGALAGREAKDIAVFAASQDIDTLLIVPEEAVGHMAETMLKYGVYVAADATDSVLAVAGAMRVAGEKLRKAEEKNRKLLSRLRNEKVLTEAKCLLAGKKGMCEAEAHTYIEKKAMNCRISLLDAAMGIVRELS</sequence>
<feature type="domain" description="ANTAR" evidence="2">
    <location>
        <begin position="118"/>
        <end position="179"/>
    </location>
</feature>
<dbReference type="EMBL" id="JADIMS010000022">
    <property type="protein sequence ID" value="MBO8449740.1"/>
    <property type="molecule type" value="Genomic_DNA"/>
</dbReference>
<name>A0A9D9EML8_9SPIR</name>
<evidence type="ECO:0000313" key="3">
    <source>
        <dbReference type="EMBL" id="MBO8449740.1"/>
    </source>
</evidence>
<dbReference type="GO" id="GO:0003723">
    <property type="term" value="F:RNA binding"/>
    <property type="evidence" value="ECO:0007669"/>
    <property type="project" value="InterPro"/>
</dbReference>